<feature type="transmembrane region" description="Helical" evidence="5">
    <location>
        <begin position="54"/>
        <end position="78"/>
    </location>
</feature>
<accession>A0A8S4SDL0</accession>
<evidence type="ECO:0000256" key="3">
    <source>
        <dbReference type="ARBA" id="ARBA00022989"/>
    </source>
</evidence>
<dbReference type="InterPro" id="IPR050549">
    <property type="entry name" value="MFS_Trehalose_Transporter"/>
</dbReference>
<evidence type="ECO:0000256" key="5">
    <source>
        <dbReference type="SAM" id="Phobius"/>
    </source>
</evidence>
<proteinExistence type="predicted"/>
<dbReference type="PROSITE" id="PS00217">
    <property type="entry name" value="SUGAR_TRANSPORT_2"/>
    <property type="match status" value="1"/>
</dbReference>
<keyword evidence="8" id="KW-1185">Reference proteome</keyword>
<dbReference type="SUPFAM" id="SSF103473">
    <property type="entry name" value="MFS general substrate transporter"/>
    <property type="match status" value="1"/>
</dbReference>
<dbReference type="PANTHER" id="PTHR48021:SF47">
    <property type="entry name" value="GH17672P"/>
    <property type="match status" value="1"/>
</dbReference>
<dbReference type="PROSITE" id="PS50850">
    <property type="entry name" value="MFS"/>
    <property type="match status" value="1"/>
</dbReference>
<dbReference type="AlphaFoldDB" id="A0A8S4SDL0"/>
<evidence type="ECO:0000256" key="4">
    <source>
        <dbReference type="ARBA" id="ARBA00023136"/>
    </source>
</evidence>
<dbReference type="EMBL" id="CAKXAJ010026310">
    <property type="protein sequence ID" value="CAH2266501.1"/>
    <property type="molecule type" value="Genomic_DNA"/>
</dbReference>
<feature type="transmembrane region" description="Helical" evidence="5">
    <location>
        <begin position="107"/>
        <end position="131"/>
    </location>
</feature>
<dbReference type="Pfam" id="PF00083">
    <property type="entry name" value="Sugar_tr"/>
    <property type="match status" value="1"/>
</dbReference>
<name>A0A8S4SDL0_9NEOP</name>
<dbReference type="InterPro" id="IPR020846">
    <property type="entry name" value="MFS_dom"/>
</dbReference>
<dbReference type="Proteomes" id="UP000838756">
    <property type="component" value="Unassembled WGS sequence"/>
</dbReference>
<protein>
    <submittedName>
        <fullName evidence="7">Jg23628 protein</fullName>
    </submittedName>
</protein>
<dbReference type="GO" id="GO:0016020">
    <property type="term" value="C:membrane"/>
    <property type="evidence" value="ECO:0007669"/>
    <property type="project" value="UniProtKB-SubCell"/>
</dbReference>
<dbReference type="InterPro" id="IPR036259">
    <property type="entry name" value="MFS_trans_sf"/>
</dbReference>
<feature type="transmembrane region" description="Helical" evidence="5">
    <location>
        <begin position="287"/>
        <end position="307"/>
    </location>
</feature>
<feature type="transmembrane region" description="Helical" evidence="5">
    <location>
        <begin position="249"/>
        <end position="275"/>
    </location>
</feature>
<keyword evidence="2 5" id="KW-0812">Transmembrane</keyword>
<dbReference type="InterPro" id="IPR005828">
    <property type="entry name" value="MFS_sugar_transport-like"/>
</dbReference>
<evidence type="ECO:0000259" key="6">
    <source>
        <dbReference type="PROSITE" id="PS50850"/>
    </source>
</evidence>
<dbReference type="PANTHER" id="PTHR48021">
    <property type="match status" value="1"/>
</dbReference>
<sequence>MFVKITGIQRQVFISLCLYLGQILAGYSASWPGPVIPKLRDLEQSPLPYLLTEAQLALVATCMYLGGIAGPYIVLWLSNVTGRKPCLLLAGAVLAIAYIILATTKNIALLLVGRVLSGAACGAIAVTNIVYIGEIASASIRGILLTVIGVFHTLGSILIFAIGPYVSYLWTTYVALAVIAVFLISVLFIPETPIFYALQGRDEELKKVLQDLDRLGDINELLEMKNHGTVTNTKREWKELFTIRSNRKALFIVVIINIFQNGSGIMAVVFFSAAIFDMAGSSIKSNLAMIIIGCFQLLGSTVTPFFIERTGRKRILIMSSALCSLSMILKEMLQIMLQNIATDPNGVHSINYEIAD</sequence>
<dbReference type="Gene3D" id="1.20.1250.20">
    <property type="entry name" value="MFS general substrate transporter like domains"/>
    <property type="match status" value="1"/>
</dbReference>
<feature type="transmembrane region" description="Helical" evidence="5">
    <location>
        <begin position="168"/>
        <end position="189"/>
    </location>
</feature>
<keyword evidence="4 5" id="KW-0472">Membrane</keyword>
<feature type="transmembrane region" description="Helical" evidence="5">
    <location>
        <begin position="85"/>
        <end position="101"/>
    </location>
</feature>
<evidence type="ECO:0000256" key="1">
    <source>
        <dbReference type="ARBA" id="ARBA00004141"/>
    </source>
</evidence>
<feature type="transmembrane region" description="Helical" evidence="5">
    <location>
        <begin position="12"/>
        <end position="34"/>
    </location>
</feature>
<evidence type="ECO:0000313" key="7">
    <source>
        <dbReference type="EMBL" id="CAH2266501.1"/>
    </source>
</evidence>
<gene>
    <name evidence="7" type="primary">jg23628</name>
    <name evidence="7" type="ORF">PAEG_LOCUS25332</name>
</gene>
<feature type="domain" description="Major facilitator superfamily (MFS) profile" evidence="6">
    <location>
        <begin position="14"/>
        <end position="356"/>
    </location>
</feature>
<dbReference type="GO" id="GO:0022857">
    <property type="term" value="F:transmembrane transporter activity"/>
    <property type="evidence" value="ECO:0007669"/>
    <property type="project" value="InterPro"/>
</dbReference>
<evidence type="ECO:0000313" key="8">
    <source>
        <dbReference type="Proteomes" id="UP000838756"/>
    </source>
</evidence>
<comment type="subcellular location">
    <subcellularLocation>
        <location evidence="1">Membrane</location>
        <topology evidence="1">Multi-pass membrane protein</topology>
    </subcellularLocation>
</comment>
<organism evidence="7 8">
    <name type="scientific">Pararge aegeria aegeria</name>
    <dbReference type="NCBI Taxonomy" id="348720"/>
    <lineage>
        <taxon>Eukaryota</taxon>
        <taxon>Metazoa</taxon>
        <taxon>Ecdysozoa</taxon>
        <taxon>Arthropoda</taxon>
        <taxon>Hexapoda</taxon>
        <taxon>Insecta</taxon>
        <taxon>Pterygota</taxon>
        <taxon>Neoptera</taxon>
        <taxon>Endopterygota</taxon>
        <taxon>Lepidoptera</taxon>
        <taxon>Glossata</taxon>
        <taxon>Ditrysia</taxon>
        <taxon>Papilionoidea</taxon>
        <taxon>Nymphalidae</taxon>
        <taxon>Satyrinae</taxon>
        <taxon>Satyrini</taxon>
        <taxon>Parargina</taxon>
        <taxon>Pararge</taxon>
    </lineage>
</organism>
<dbReference type="InterPro" id="IPR005829">
    <property type="entry name" value="Sugar_transporter_CS"/>
</dbReference>
<feature type="transmembrane region" description="Helical" evidence="5">
    <location>
        <begin position="143"/>
        <end position="162"/>
    </location>
</feature>
<reference evidence="7" key="1">
    <citation type="submission" date="2022-03" db="EMBL/GenBank/DDBJ databases">
        <authorList>
            <person name="Lindestad O."/>
        </authorList>
    </citation>
    <scope>NUCLEOTIDE SEQUENCE</scope>
</reference>
<evidence type="ECO:0000256" key="2">
    <source>
        <dbReference type="ARBA" id="ARBA00022692"/>
    </source>
</evidence>
<dbReference type="OrthoDB" id="6339427at2759"/>
<keyword evidence="3 5" id="KW-1133">Transmembrane helix</keyword>
<comment type="caution">
    <text evidence="7">The sequence shown here is derived from an EMBL/GenBank/DDBJ whole genome shotgun (WGS) entry which is preliminary data.</text>
</comment>